<dbReference type="GO" id="GO:0000398">
    <property type="term" value="P:mRNA splicing, via spliceosome"/>
    <property type="evidence" value="ECO:0007669"/>
    <property type="project" value="InterPro"/>
</dbReference>
<dbReference type="InterPro" id="IPR004123">
    <property type="entry name" value="Dim1"/>
</dbReference>
<keyword evidence="2" id="KW-1185">Reference proteome</keyword>
<dbReference type="HOGENOM" id="CLU_2482868_0_0_1"/>
<dbReference type="STRING" id="946122.A0A0C2TB76"/>
<dbReference type="InParanoid" id="A0A0C2TB76"/>
<dbReference type="Pfam" id="PF02966">
    <property type="entry name" value="DIM1"/>
    <property type="match status" value="1"/>
</dbReference>
<sequence length="87" mass="9666">MSYFLPHLPLAHVDEVIKSEEDRAVVIRVGHQQCMVMDETLYSIAFAEKVQNFPLSTLSISRMCLTSTRCTSCMILAPLCSSIGTSI</sequence>
<evidence type="ECO:0000313" key="1">
    <source>
        <dbReference type="EMBL" id="KIL63964.1"/>
    </source>
</evidence>
<reference evidence="1 2" key="1">
    <citation type="submission" date="2014-04" db="EMBL/GenBank/DDBJ databases">
        <title>Evolutionary Origins and Diversification of the Mycorrhizal Mutualists.</title>
        <authorList>
            <consortium name="DOE Joint Genome Institute"/>
            <consortium name="Mycorrhizal Genomics Consortium"/>
            <person name="Kohler A."/>
            <person name="Kuo A."/>
            <person name="Nagy L.G."/>
            <person name="Floudas D."/>
            <person name="Copeland A."/>
            <person name="Barry K.W."/>
            <person name="Cichocki N."/>
            <person name="Veneault-Fourrey C."/>
            <person name="LaButti K."/>
            <person name="Lindquist E.A."/>
            <person name="Lipzen A."/>
            <person name="Lundell T."/>
            <person name="Morin E."/>
            <person name="Murat C."/>
            <person name="Riley R."/>
            <person name="Ohm R."/>
            <person name="Sun H."/>
            <person name="Tunlid A."/>
            <person name="Henrissat B."/>
            <person name="Grigoriev I.V."/>
            <person name="Hibbett D.S."/>
            <person name="Martin F."/>
        </authorList>
    </citation>
    <scope>NUCLEOTIDE SEQUENCE [LARGE SCALE GENOMIC DNA]</scope>
    <source>
        <strain evidence="1 2">Koide BX008</strain>
    </source>
</reference>
<proteinExistence type="predicted"/>
<dbReference type="EMBL" id="KN818254">
    <property type="protein sequence ID" value="KIL63964.1"/>
    <property type="molecule type" value="Genomic_DNA"/>
</dbReference>
<protein>
    <submittedName>
        <fullName evidence="1">Uncharacterized protein</fullName>
    </submittedName>
</protein>
<dbReference type="OrthoDB" id="147752at2759"/>
<dbReference type="GO" id="GO:0046540">
    <property type="term" value="C:U4/U6 x U5 tri-snRNP complex"/>
    <property type="evidence" value="ECO:0007669"/>
    <property type="project" value="InterPro"/>
</dbReference>
<accession>A0A0C2TB76</accession>
<gene>
    <name evidence="1" type="ORF">M378DRAFT_648893</name>
</gene>
<dbReference type="AlphaFoldDB" id="A0A0C2TB76"/>
<dbReference type="Proteomes" id="UP000054549">
    <property type="component" value="Unassembled WGS sequence"/>
</dbReference>
<organism evidence="1 2">
    <name type="scientific">Amanita muscaria (strain Koide BX008)</name>
    <dbReference type="NCBI Taxonomy" id="946122"/>
    <lineage>
        <taxon>Eukaryota</taxon>
        <taxon>Fungi</taxon>
        <taxon>Dikarya</taxon>
        <taxon>Basidiomycota</taxon>
        <taxon>Agaricomycotina</taxon>
        <taxon>Agaricomycetes</taxon>
        <taxon>Agaricomycetidae</taxon>
        <taxon>Agaricales</taxon>
        <taxon>Pluteineae</taxon>
        <taxon>Amanitaceae</taxon>
        <taxon>Amanita</taxon>
    </lineage>
</organism>
<name>A0A0C2TB76_AMAMK</name>
<dbReference type="Gene3D" id="3.40.30.10">
    <property type="entry name" value="Glutaredoxin"/>
    <property type="match status" value="1"/>
</dbReference>
<evidence type="ECO:0000313" key="2">
    <source>
        <dbReference type="Proteomes" id="UP000054549"/>
    </source>
</evidence>